<protein>
    <submittedName>
        <fullName evidence="2">Uncharacterized protein</fullName>
    </submittedName>
</protein>
<comment type="caution">
    <text evidence="2">The sequence shown here is derived from an EMBL/GenBank/DDBJ whole genome shotgun (WGS) entry which is preliminary data.</text>
</comment>
<feature type="region of interest" description="Disordered" evidence="1">
    <location>
        <begin position="212"/>
        <end position="251"/>
    </location>
</feature>
<feature type="compositionally biased region" description="Polar residues" evidence="1">
    <location>
        <begin position="271"/>
        <end position="286"/>
    </location>
</feature>
<evidence type="ECO:0000313" key="3">
    <source>
        <dbReference type="Proteomes" id="UP001176961"/>
    </source>
</evidence>
<name>A0AA36M4U1_CYLNA</name>
<feature type="region of interest" description="Disordered" evidence="1">
    <location>
        <begin position="266"/>
        <end position="286"/>
    </location>
</feature>
<accession>A0AA36M4U1</accession>
<organism evidence="2 3">
    <name type="scientific">Cylicocyclus nassatus</name>
    <name type="common">Nematode worm</name>
    <dbReference type="NCBI Taxonomy" id="53992"/>
    <lineage>
        <taxon>Eukaryota</taxon>
        <taxon>Metazoa</taxon>
        <taxon>Ecdysozoa</taxon>
        <taxon>Nematoda</taxon>
        <taxon>Chromadorea</taxon>
        <taxon>Rhabditida</taxon>
        <taxon>Rhabditina</taxon>
        <taxon>Rhabditomorpha</taxon>
        <taxon>Strongyloidea</taxon>
        <taxon>Strongylidae</taxon>
        <taxon>Cylicocyclus</taxon>
    </lineage>
</organism>
<dbReference type="EMBL" id="CATQJL010000223">
    <property type="protein sequence ID" value="CAJ0597890.1"/>
    <property type="molecule type" value="Genomic_DNA"/>
</dbReference>
<gene>
    <name evidence="2" type="ORF">CYNAS_LOCUS9873</name>
</gene>
<feature type="compositionally biased region" description="Pro residues" evidence="1">
    <location>
        <begin position="34"/>
        <end position="44"/>
    </location>
</feature>
<feature type="compositionally biased region" description="Low complexity" evidence="1">
    <location>
        <begin position="212"/>
        <end position="227"/>
    </location>
</feature>
<sequence>MVKANENIKTKTTSKTTEKGKTINEVTKLTNPPINKPSPSPAPPNKTSGTKLELKLEGFKKISKGQAAYNIKLEATQQSFDETAGPKHKIFGRRGSRRAKNRLAFDANINLHAGKGTEVERELKEDPTAVTTDPPTAKDIGTIDPKEAANYSFLKKDAKGNISTEEEQPAAIPESIMTDFDLFEKSKKILNEDFKKLEEFFGKDKPQAAVTQKKQSAPTAQAAQTTSIAKGVNLKKKSQKEDINARKKRTAASLIAKPMPVLASILKGKMSTRTMSTQKTLPSKEG</sequence>
<dbReference type="AlphaFoldDB" id="A0AA36M4U1"/>
<feature type="region of interest" description="Disordered" evidence="1">
    <location>
        <begin position="1"/>
        <end position="50"/>
    </location>
</feature>
<evidence type="ECO:0000313" key="2">
    <source>
        <dbReference type="EMBL" id="CAJ0597890.1"/>
    </source>
</evidence>
<feature type="region of interest" description="Disordered" evidence="1">
    <location>
        <begin position="116"/>
        <end position="143"/>
    </location>
</feature>
<feature type="compositionally biased region" description="Low complexity" evidence="1">
    <location>
        <begin position="128"/>
        <end position="137"/>
    </location>
</feature>
<dbReference type="Proteomes" id="UP001176961">
    <property type="component" value="Unassembled WGS sequence"/>
</dbReference>
<reference evidence="2" key="1">
    <citation type="submission" date="2023-07" db="EMBL/GenBank/DDBJ databases">
        <authorList>
            <consortium name="CYATHOMIX"/>
        </authorList>
    </citation>
    <scope>NUCLEOTIDE SEQUENCE</scope>
    <source>
        <strain evidence="2">N/A</strain>
    </source>
</reference>
<keyword evidence="3" id="KW-1185">Reference proteome</keyword>
<proteinExistence type="predicted"/>
<feature type="compositionally biased region" description="Basic and acidic residues" evidence="1">
    <location>
        <begin position="116"/>
        <end position="127"/>
    </location>
</feature>
<evidence type="ECO:0000256" key="1">
    <source>
        <dbReference type="SAM" id="MobiDB-lite"/>
    </source>
</evidence>